<dbReference type="EMBL" id="PYGA01000012">
    <property type="protein sequence ID" value="PSK96296.1"/>
    <property type="molecule type" value="Genomic_DNA"/>
</dbReference>
<feature type="compositionally biased region" description="Pro residues" evidence="2">
    <location>
        <begin position="86"/>
        <end position="106"/>
    </location>
</feature>
<dbReference type="Gene3D" id="2.60.200.20">
    <property type="match status" value="1"/>
</dbReference>
<dbReference type="OrthoDB" id="5111283at2"/>
<keyword evidence="1" id="KW-0597">Phosphoprotein</keyword>
<accession>A0A2P8DGH9</accession>
<sequence>MPTCAAGHNSTDDEYCDVCGIRMSAAPPSGSVGRLPPPTGPSMAFPPPVDPGGAPAPEGGVCADCQFPVTGRFCEACGRDHNSTAPPKPQVPEPAPEPPPVPPVPPVADTGGPQVPAQARSQPSNPITGSWTAVVTADLAYYRSQVDRGELDPGAIAFPPYSPQRQVPMYGSRIHIGRGSRSRGISPEIDLATPPEDPAVSHMHAVLIAKPDGSWALVDPGSANGTMLNGSPDLVPVNTEIPVNDRDRIYVGAWTVITLRRG</sequence>
<dbReference type="PROSITE" id="PS50006">
    <property type="entry name" value="FHA_DOMAIN"/>
    <property type="match status" value="1"/>
</dbReference>
<feature type="domain" description="FHA" evidence="3">
    <location>
        <begin position="174"/>
        <end position="233"/>
    </location>
</feature>
<gene>
    <name evidence="4" type="ORF">CLV63_112180</name>
</gene>
<dbReference type="SUPFAM" id="SSF49879">
    <property type="entry name" value="SMAD/FHA domain"/>
    <property type="match status" value="1"/>
</dbReference>
<dbReference type="InterPro" id="IPR008984">
    <property type="entry name" value="SMAD_FHA_dom_sf"/>
</dbReference>
<protein>
    <submittedName>
        <fullName evidence="4">FHA domain-containing protein</fullName>
    </submittedName>
</protein>
<dbReference type="Proteomes" id="UP000240542">
    <property type="component" value="Unassembled WGS sequence"/>
</dbReference>
<dbReference type="Pfam" id="PF00498">
    <property type="entry name" value="FHA"/>
    <property type="match status" value="1"/>
</dbReference>
<keyword evidence="5" id="KW-1185">Reference proteome</keyword>
<evidence type="ECO:0000256" key="1">
    <source>
        <dbReference type="ARBA" id="ARBA00022553"/>
    </source>
</evidence>
<feature type="region of interest" description="Disordered" evidence="2">
    <location>
        <begin position="81"/>
        <end position="127"/>
    </location>
</feature>
<proteinExistence type="predicted"/>
<evidence type="ECO:0000259" key="3">
    <source>
        <dbReference type="PROSITE" id="PS50006"/>
    </source>
</evidence>
<dbReference type="SMART" id="SM00240">
    <property type="entry name" value="FHA"/>
    <property type="match status" value="1"/>
</dbReference>
<evidence type="ECO:0000256" key="2">
    <source>
        <dbReference type="SAM" id="MobiDB-lite"/>
    </source>
</evidence>
<organism evidence="4 5">
    <name type="scientific">Murinocardiopsis flavida</name>
    <dbReference type="NCBI Taxonomy" id="645275"/>
    <lineage>
        <taxon>Bacteria</taxon>
        <taxon>Bacillati</taxon>
        <taxon>Actinomycetota</taxon>
        <taxon>Actinomycetes</taxon>
        <taxon>Streptosporangiales</taxon>
        <taxon>Nocardiopsidaceae</taxon>
        <taxon>Murinocardiopsis</taxon>
    </lineage>
</organism>
<comment type="caution">
    <text evidence="4">The sequence shown here is derived from an EMBL/GenBank/DDBJ whole genome shotgun (WGS) entry which is preliminary data.</text>
</comment>
<dbReference type="InterPro" id="IPR000253">
    <property type="entry name" value="FHA_dom"/>
</dbReference>
<evidence type="ECO:0000313" key="5">
    <source>
        <dbReference type="Proteomes" id="UP000240542"/>
    </source>
</evidence>
<dbReference type="CDD" id="cd00060">
    <property type="entry name" value="FHA"/>
    <property type="match status" value="1"/>
</dbReference>
<reference evidence="4 5" key="1">
    <citation type="submission" date="2018-03" db="EMBL/GenBank/DDBJ databases">
        <title>Genomic Encyclopedia of Archaeal and Bacterial Type Strains, Phase II (KMG-II): from individual species to whole genera.</title>
        <authorList>
            <person name="Goeker M."/>
        </authorList>
    </citation>
    <scope>NUCLEOTIDE SEQUENCE [LARGE SCALE GENOMIC DNA]</scope>
    <source>
        <strain evidence="4 5">DSM 45312</strain>
    </source>
</reference>
<evidence type="ECO:0000313" key="4">
    <source>
        <dbReference type="EMBL" id="PSK96296.1"/>
    </source>
</evidence>
<feature type="region of interest" description="Disordered" evidence="2">
    <location>
        <begin position="26"/>
        <end position="52"/>
    </location>
</feature>
<name>A0A2P8DGH9_9ACTN</name>
<dbReference type="AlphaFoldDB" id="A0A2P8DGH9"/>
<feature type="compositionally biased region" description="Pro residues" evidence="2">
    <location>
        <begin position="35"/>
        <end position="50"/>
    </location>
</feature>
<dbReference type="RefSeq" id="WP_106584249.1">
    <property type="nucleotide sequence ID" value="NZ_PYGA01000012.1"/>
</dbReference>